<feature type="compositionally biased region" description="Basic and acidic residues" evidence="1">
    <location>
        <begin position="52"/>
        <end position="62"/>
    </location>
</feature>
<evidence type="ECO:0000256" key="1">
    <source>
        <dbReference type="SAM" id="MobiDB-lite"/>
    </source>
</evidence>
<feature type="region of interest" description="Disordered" evidence="1">
    <location>
        <begin position="52"/>
        <end position="75"/>
    </location>
</feature>
<keyword evidence="2" id="KW-0614">Plasmid</keyword>
<proteinExistence type="predicted"/>
<organism evidence="2 3">
    <name type="scientific">Streptomyces violaceus</name>
    <name type="common">Streptomyces venezuelae</name>
    <dbReference type="NCBI Taxonomy" id="1936"/>
    <lineage>
        <taxon>Bacteria</taxon>
        <taxon>Bacillati</taxon>
        <taxon>Actinomycetota</taxon>
        <taxon>Actinomycetes</taxon>
        <taxon>Kitasatosporales</taxon>
        <taxon>Streptomycetaceae</taxon>
        <taxon>Streptomyces</taxon>
    </lineage>
</organism>
<evidence type="ECO:0000313" key="3">
    <source>
        <dbReference type="Proteomes" id="UP001249394"/>
    </source>
</evidence>
<evidence type="ECO:0000313" key="2">
    <source>
        <dbReference type="EMBL" id="WND24157.1"/>
    </source>
</evidence>
<name>A0ABY9UTI7_STRVL</name>
<protein>
    <submittedName>
        <fullName evidence="2">Uncharacterized protein</fullName>
    </submittedName>
</protein>
<geneLocation type="plasmid" evidence="2 3">
    <name>punmamed1</name>
</geneLocation>
<keyword evidence="3" id="KW-1185">Reference proteome</keyword>
<sequence length="75" mass="8255">MTTTVTARPDAAAARQADAQVGRMVGKAIRLAKQQPEPRPPVPYEHHVLFREPTYEDGKPYADDGEDDEPAIITP</sequence>
<feature type="compositionally biased region" description="Acidic residues" evidence="1">
    <location>
        <begin position="63"/>
        <end position="75"/>
    </location>
</feature>
<dbReference type="EMBL" id="CP134214">
    <property type="protein sequence ID" value="WND24157.1"/>
    <property type="molecule type" value="Genomic_DNA"/>
</dbReference>
<accession>A0ABY9UTI7</accession>
<gene>
    <name evidence="2" type="ORF">RI060_43330</name>
</gene>
<reference evidence="2 3" key="1">
    <citation type="submission" date="2023-09" db="EMBL/GenBank/DDBJ databases">
        <title>The genome sequence of Streptomyces anthocyanicus.</title>
        <authorList>
            <person name="Mo P."/>
        </authorList>
    </citation>
    <scope>NUCLEOTIDE SEQUENCE [LARGE SCALE GENOMIC DNA]</scope>
    <source>
        <strain evidence="2 3">JCM 4387</strain>
        <plasmid evidence="2 3">punmamed1</plasmid>
    </source>
</reference>
<dbReference type="Proteomes" id="UP001249394">
    <property type="component" value="Plasmid punmamed1"/>
</dbReference>